<evidence type="ECO:0000256" key="5">
    <source>
        <dbReference type="ARBA" id="ARBA00022777"/>
    </source>
</evidence>
<name>A0A171AE46_9BACT</name>
<dbReference type="Pfam" id="PF00512">
    <property type="entry name" value="HisKA"/>
    <property type="match status" value="1"/>
</dbReference>
<reference evidence="9" key="2">
    <citation type="journal article" date="2017" name="Genome Announc.">
        <title>Draft genome sequence of Paludibacter jiangxiensis NM7(T), a propionate-producing fermentative bacterium.</title>
        <authorList>
            <person name="Qiu Y.-L."/>
            <person name="Tourlousse D.M."/>
            <person name="Matsuura N."/>
            <person name="Ohashi A."/>
            <person name="Sekiguchi Y."/>
        </authorList>
    </citation>
    <scope>NUCLEOTIDE SEQUENCE [LARGE SCALE GENOMIC DNA]</scope>
    <source>
        <strain evidence="9">NM7</strain>
    </source>
</reference>
<dbReference type="InterPro" id="IPR003661">
    <property type="entry name" value="HisK_dim/P_dom"/>
</dbReference>
<dbReference type="Proteomes" id="UP000076586">
    <property type="component" value="Unassembled WGS sequence"/>
</dbReference>
<dbReference type="CDD" id="cd00082">
    <property type="entry name" value="HisKA"/>
    <property type="match status" value="1"/>
</dbReference>
<dbReference type="EC" id="2.7.13.3" evidence="2"/>
<dbReference type="InterPro" id="IPR004358">
    <property type="entry name" value="Sig_transdc_His_kin-like_C"/>
</dbReference>
<dbReference type="SUPFAM" id="SSF52172">
    <property type="entry name" value="CheY-like"/>
    <property type="match status" value="1"/>
</dbReference>
<dbReference type="Gene3D" id="3.30.565.10">
    <property type="entry name" value="Histidine kinase-like ATPase, C-terminal domain"/>
    <property type="match status" value="1"/>
</dbReference>
<sequence>MNIENKIRFKAAGLYIITGIAVAVMVVFLYNMRSNINSQRTEIEKQHQVLALTNELIYAVGEAQSSVSLFVSTHDTTYINKFGKKLLSINVLIDTLAVNEPVGKAKLLQIKILLARQTSEVAALNRQLGNKNPLTLISERIRKYKPLPSIPSRVVTVKQDTVYKKPEKKKGFFKRLGELFSPSKNTTMVISNVRVDTVKVGAEAPAPILTEVNDLALVEGKRYEKNMKAIEQQVARQIASDREISTQIAGVLLDLHRQTLNSVLGTIDRSEKSINRNYTLSVVGGIVALGLILAFILLIIYDVNKGKEARERLRQVMESRHKLLLSVSHDIKSPLGSILGYLELRRQQGEDIKSMQNSARHILALLENLLEFSSLEQGSLQITSSNFSLAELNEETGQMFLPLAEKKGLKFTFDSDTVRLKSDQMKIKQIIINLVSNAIKYTSEGSISLHTTHNGYQLFIKVTDTGAGIPADKLEEIYEPFSRVESNNALAHGTGLGLYVVKGLIDLLYGSIHVVSEVGKGTSVKVTIPCREAEIRIKKGTKKITVYDDDPVIAQMACDMLTRLGHKIVETDCDVILTDMEMGERTGMDILASAGTTPVVIMTGHSDFTAEKANHLGFESFLPKPFSLESLREIFGEGEPVTDSFLEDDDEEIKEMFRTSTFENYKLLEETLVSDDFDKAQAVCHKMLPMFVLLGYPSEALRRMDAQRGKSYDGWQNDVKAILEIKV</sequence>
<dbReference type="InterPro" id="IPR001789">
    <property type="entry name" value="Sig_transdc_resp-reg_receiver"/>
</dbReference>
<dbReference type="STRING" id="681398.PJIAN_4125"/>
<keyword evidence="6" id="KW-0472">Membrane</keyword>
<dbReference type="SMART" id="SM00388">
    <property type="entry name" value="HisKA"/>
    <property type="match status" value="1"/>
</dbReference>
<dbReference type="GO" id="GO:0000155">
    <property type="term" value="F:phosphorelay sensor kinase activity"/>
    <property type="evidence" value="ECO:0007669"/>
    <property type="project" value="InterPro"/>
</dbReference>
<evidence type="ECO:0000256" key="1">
    <source>
        <dbReference type="ARBA" id="ARBA00000085"/>
    </source>
</evidence>
<proteinExistence type="predicted"/>
<dbReference type="Pfam" id="PF00072">
    <property type="entry name" value="Response_reg"/>
    <property type="match status" value="1"/>
</dbReference>
<evidence type="ECO:0000313" key="9">
    <source>
        <dbReference type="Proteomes" id="UP000076586"/>
    </source>
</evidence>
<dbReference type="SMART" id="SM00448">
    <property type="entry name" value="REC"/>
    <property type="match status" value="1"/>
</dbReference>
<dbReference type="CDD" id="cd00156">
    <property type="entry name" value="REC"/>
    <property type="match status" value="1"/>
</dbReference>
<accession>A0A171AE46</accession>
<evidence type="ECO:0000256" key="4">
    <source>
        <dbReference type="ARBA" id="ARBA00022679"/>
    </source>
</evidence>
<feature type="transmembrane region" description="Helical" evidence="6">
    <location>
        <begin position="12"/>
        <end position="30"/>
    </location>
</feature>
<dbReference type="SUPFAM" id="SSF55874">
    <property type="entry name" value="ATPase domain of HSP90 chaperone/DNA topoisomerase II/histidine kinase"/>
    <property type="match status" value="1"/>
</dbReference>
<dbReference type="FunFam" id="3.30.565.10:FF:000006">
    <property type="entry name" value="Sensor histidine kinase WalK"/>
    <property type="match status" value="1"/>
</dbReference>
<dbReference type="OrthoDB" id="1046984at2"/>
<dbReference type="InterPro" id="IPR036097">
    <property type="entry name" value="HisK_dim/P_sf"/>
</dbReference>
<organism evidence="8 9">
    <name type="scientific">Paludibacter jiangxiensis</name>
    <dbReference type="NCBI Taxonomy" id="681398"/>
    <lineage>
        <taxon>Bacteria</taxon>
        <taxon>Pseudomonadati</taxon>
        <taxon>Bacteroidota</taxon>
        <taxon>Bacteroidia</taxon>
        <taxon>Bacteroidales</taxon>
        <taxon>Paludibacteraceae</taxon>
        <taxon>Paludibacter</taxon>
    </lineage>
</organism>
<dbReference type="GO" id="GO:0005886">
    <property type="term" value="C:plasma membrane"/>
    <property type="evidence" value="ECO:0007669"/>
    <property type="project" value="TreeGrafter"/>
</dbReference>
<dbReference type="SMART" id="SM00387">
    <property type="entry name" value="HATPase_c"/>
    <property type="match status" value="1"/>
</dbReference>
<dbReference type="PANTHER" id="PTHR43047:SF72">
    <property type="entry name" value="OSMOSENSING HISTIDINE PROTEIN KINASE SLN1"/>
    <property type="match status" value="1"/>
</dbReference>
<evidence type="ECO:0000256" key="3">
    <source>
        <dbReference type="ARBA" id="ARBA00022553"/>
    </source>
</evidence>
<dbReference type="SUPFAM" id="SSF47226">
    <property type="entry name" value="Histidine-containing phosphotransfer domain, HPT domain"/>
    <property type="match status" value="1"/>
</dbReference>
<dbReference type="SUPFAM" id="SSF47384">
    <property type="entry name" value="Homodimeric domain of signal transducing histidine kinase"/>
    <property type="match status" value="1"/>
</dbReference>
<gene>
    <name evidence="8" type="ORF">PJIAN_4125</name>
</gene>
<dbReference type="RefSeq" id="WP_068704946.1">
    <property type="nucleotide sequence ID" value="NZ_BDCR01000004.1"/>
</dbReference>
<dbReference type="InterPro" id="IPR005467">
    <property type="entry name" value="His_kinase_dom"/>
</dbReference>
<dbReference type="GO" id="GO:0009927">
    <property type="term" value="F:histidine phosphotransfer kinase activity"/>
    <property type="evidence" value="ECO:0007669"/>
    <property type="project" value="TreeGrafter"/>
</dbReference>
<dbReference type="AlphaFoldDB" id="A0A171AE46"/>
<keyword evidence="6" id="KW-1133">Transmembrane helix</keyword>
<feature type="domain" description="Histidine kinase" evidence="7">
    <location>
        <begin position="326"/>
        <end position="532"/>
    </location>
</feature>
<comment type="caution">
    <text evidence="8">The sequence shown here is derived from an EMBL/GenBank/DDBJ whole genome shotgun (WGS) entry which is preliminary data.</text>
</comment>
<evidence type="ECO:0000256" key="6">
    <source>
        <dbReference type="SAM" id="Phobius"/>
    </source>
</evidence>
<feature type="transmembrane region" description="Helical" evidence="6">
    <location>
        <begin position="278"/>
        <end position="301"/>
    </location>
</feature>
<keyword evidence="9" id="KW-1185">Reference proteome</keyword>
<keyword evidence="4" id="KW-0808">Transferase</keyword>
<keyword evidence="3" id="KW-0597">Phosphoprotein</keyword>
<dbReference type="Pfam" id="PF02518">
    <property type="entry name" value="HATPase_c"/>
    <property type="match status" value="1"/>
</dbReference>
<reference evidence="9" key="1">
    <citation type="submission" date="2016-04" db="EMBL/GenBank/DDBJ databases">
        <title>Draft genome sequence of Paludibacter jiangxiensis strain NM7.</title>
        <authorList>
            <person name="Qiu Y."/>
            <person name="Matsuura N."/>
            <person name="Ohashi A."/>
            <person name="Tourlousse M.D."/>
            <person name="Sekiguchi Y."/>
        </authorList>
    </citation>
    <scope>NUCLEOTIDE SEQUENCE [LARGE SCALE GENOMIC DNA]</scope>
    <source>
        <strain evidence="9">NM7</strain>
    </source>
</reference>
<dbReference type="InterPro" id="IPR011006">
    <property type="entry name" value="CheY-like_superfamily"/>
</dbReference>
<evidence type="ECO:0000256" key="2">
    <source>
        <dbReference type="ARBA" id="ARBA00012438"/>
    </source>
</evidence>
<dbReference type="PANTHER" id="PTHR43047">
    <property type="entry name" value="TWO-COMPONENT HISTIDINE PROTEIN KINASE"/>
    <property type="match status" value="1"/>
</dbReference>
<dbReference type="PRINTS" id="PR00344">
    <property type="entry name" value="BCTRLSENSOR"/>
</dbReference>
<dbReference type="Gene3D" id="3.40.50.2300">
    <property type="match status" value="1"/>
</dbReference>
<dbReference type="PROSITE" id="PS50109">
    <property type="entry name" value="HIS_KIN"/>
    <property type="match status" value="1"/>
</dbReference>
<dbReference type="EMBL" id="BDCR01000004">
    <property type="protein sequence ID" value="GAT63586.1"/>
    <property type="molecule type" value="Genomic_DNA"/>
</dbReference>
<evidence type="ECO:0000259" key="7">
    <source>
        <dbReference type="PROSITE" id="PS50109"/>
    </source>
</evidence>
<keyword evidence="6" id="KW-0812">Transmembrane</keyword>
<dbReference type="InterPro" id="IPR036890">
    <property type="entry name" value="HATPase_C_sf"/>
</dbReference>
<evidence type="ECO:0000313" key="8">
    <source>
        <dbReference type="EMBL" id="GAT63586.1"/>
    </source>
</evidence>
<keyword evidence="5 8" id="KW-0418">Kinase</keyword>
<comment type="catalytic activity">
    <reaction evidence="1">
        <text>ATP + protein L-histidine = ADP + protein N-phospho-L-histidine.</text>
        <dbReference type="EC" id="2.7.13.3"/>
    </reaction>
</comment>
<protein>
    <recommendedName>
        <fullName evidence="2">histidine kinase</fullName>
        <ecNumber evidence="2">2.7.13.3</ecNumber>
    </recommendedName>
</protein>
<dbReference type="InterPro" id="IPR003594">
    <property type="entry name" value="HATPase_dom"/>
</dbReference>
<dbReference type="InterPro" id="IPR036641">
    <property type="entry name" value="HPT_dom_sf"/>
</dbReference>
<dbReference type="Gene3D" id="1.10.287.130">
    <property type="match status" value="1"/>
</dbReference>